<sequence length="594" mass="64945">MTSGTPEQAIQRVGERPALSGFASAMSAFEVQPHPTEVHEGGVARFACKISANPPAVITWEVNRTALPAATDRITALPSGVLQIYNVQQKDAGNYRCVATSVANRRKSAEAGLSVVAASATQPFHKPAIIAGPQNTTASLHQTVVFECMATGQPRPIVSWSRLDHKSIDVFNTRVLGNGNLMISDVKVQHSGVYVCRATIPGTRNFTTAMATLVVLAPRVTWLKNGRKIHSNGRIKMYNSKLVINQIIPEDDAIYQCLAENSLGSLLARARLTVVLSEDRPSAPCNVHAETMSSSAILLAWERPLYNSDKVIAYSVHYMKAEGLNNEEYQVVLGNDTTHYIIDDLEPASNYTFYIVAYMPMGASQMSDHVTQHTLEDVPLRAPEISLTSQSPTDILTSWLPIPAKYRRGQVVSFRLSFRRSTESAVQGVELPGSTYEYLLRNLNPDTVYLVRITAATRVGWGEASLWTSHRTPKATSVRAPKSPELRLEPLNCTTITVKWQQGLGDTATIQGYKLYYKEEGQLEGPPILLDASILTHTVSGLEPTGVFALIKDMRRALQDRTVPHHGCPEKPADQAGGPKEPGIPFGAGEKLVK</sequence>
<reference evidence="1" key="1">
    <citation type="submission" date="2021-08" db="EMBL/GenBank/DDBJ databases">
        <title>The first chromosome-level gecko genome reveals the dynamic sex chromosomes of Neotropical dwarf geckos (Sphaerodactylidae: Sphaerodactylus).</title>
        <authorList>
            <person name="Pinto B.J."/>
            <person name="Keating S.E."/>
            <person name="Gamble T."/>
        </authorList>
    </citation>
    <scope>NUCLEOTIDE SEQUENCE</scope>
    <source>
        <strain evidence="1">TG3544</strain>
    </source>
</reference>
<accession>A0ACB8E5L3</accession>
<protein>
    <submittedName>
        <fullName evidence="1">Uncharacterized protein</fullName>
    </submittedName>
</protein>
<evidence type="ECO:0000313" key="1">
    <source>
        <dbReference type="EMBL" id="KAH7987339.1"/>
    </source>
</evidence>
<organism evidence="1 2">
    <name type="scientific">Sphaerodactylus townsendi</name>
    <dbReference type="NCBI Taxonomy" id="933632"/>
    <lineage>
        <taxon>Eukaryota</taxon>
        <taxon>Metazoa</taxon>
        <taxon>Chordata</taxon>
        <taxon>Craniata</taxon>
        <taxon>Vertebrata</taxon>
        <taxon>Euteleostomi</taxon>
        <taxon>Lepidosauria</taxon>
        <taxon>Squamata</taxon>
        <taxon>Bifurcata</taxon>
        <taxon>Gekkota</taxon>
        <taxon>Sphaerodactylidae</taxon>
        <taxon>Sphaerodactylus</taxon>
    </lineage>
</organism>
<dbReference type="EMBL" id="CM037630">
    <property type="protein sequence ID" value="KAH7987339.1"/>
    <property type="molecule type" value="Genomic_DNA"/>
</dbReference>
<evidence type="ECO:0000313" key="2">
    <source>
        <dbReference type="Proteomes" id="UP000827872"/>
    </source>
</evidence>
<comment type="caution">
    <text evidence="1">The sequence shown here is derived from an EMBL/GenBank/DDBJ whole genome shotgun (WGS) entry which is preliminary data.</text>
</comment>
<keyword evidence="2" id="KW-1185">Reference proteome</keyword>
<gene>
    <name evidence="1" type="ORF">K3G42_003608</name>
</gene>
<dbReference type="Proteomes" id="UP000827872">
    <property type="component" value="Linkage Group LG17"/>
</dbReference>
<proteinExistence type="predicted"/>
<name>A0ACB8E5L3_9SAUR</name>